<proteinExistence type="predicted"/>
<comment type="caution">
    <text evidence="1">The sequence shown here is derived from an EMBL/GenBank/DDBJ whole genome shotgun (WGS) entry which is preliminary data.</text>
</comment>
<protein>
    <recommendedName>
        <fullName evidence="3">CS domain-containing protein</fullName>
    </recommendedName>
</protein>
<evidence type="ECO:0000313" key="2">
    <source>
        <dbReference type="Proteomes" id="UP000054526"/>
    </source>
</evidence>
<accession>A0ABR4ZZV2</accession>
<evidence type="ECO:0000313" key="1">
    <source>
        <dbReference type="EMBL" id="KIL34346.1"/>
    </source>
</evidence>
<keyword evidence="2" id="KW-1185">Reference proteome</keyword>
<sequence>MLFSVDFILPFAQPEARAYVEVQTKRAGWRDGTMASFFDGGPLPDWDEIKRMLARDFPWKLVEQWEKSSDTDWLSKYIKDFFNKVKPEDQARTEKASTKQWIRMETVKNAKSVSVTVRLPPNTDMRRMQLFATSERLKVTGLPNDSSQAIRFPCLVYPRSGKAQMKGDELVVRFRRRPPSTSEHELFIRT</sequence>
<gene>
    <name evidence="1" type="ORF">SD71_20110</name>
</gene>
<reference evidence="1 2" key="1">
    <citation type="submission" date="2014-12" db="EMBL/GenBank/DDBJ databases">
        <title>Draft genome sequence of Cohnella kolymensis strain B-2846.</title>
        <authorList>
            <person name="Karlyshev A.V."/>
            <person name="Kudryashova E.B."/>
        </authorList>
    </citation>
    <scope>NUCLEOTIDE SEQUENCE [LARGE SCALE GENOMIC DNA]</scope>
    <source>
        <strain evidence="1 2">VKM B-2846</strain>
    </source>
</reference>
<name>A0ABR4ZZV2_9BACL</name>
<dbReference type="EMBL" id="JXAL01000033">
    <property type="protein sequence ID" value="KIL34346.1"/>
    <property type="molecule type" value="Genomic_DNA"/>
</dbReference>
<dbReference type="Proteomes" id="UP000054526">
    <property type="component" value="Unassembled WGS sequence"/>
</dbReference>
<organism evidence="1 2">
    <name type="scientific">Cohnella kolymensis</name>
    <dbReference type="NCBI Taxonomy" id="1590652"/>
    <lineage>
        <taxon>Bacteria</taxon>
        <taxon>Bacillati</taxon>
        <taxon>Bacillota</taxon>
        <taxon>Bacilli</taxon>
        <taxon>Bacillales</taxon>
        <taxon>Paenibacillaceae</taxon>
        <taxon>Cohnella</taxon>
    </lineage>
</organism>
<evidence type="ECO:0008006" key="3">
    <source>
        <dbReference type="Google" id="ProtNLM"/>
    </source>
</evidence>